<dbReference type="NCBIfam" id="TIGR03336">
    <property type="entry name" value="IOR_alpha"/>
    <property type="match status" value="1"/>
</dbReference>
<evidence type="ECO:0000256" key="2">
    <source>
        <dbReference type="ARBA" id="ARBA00023002"/>
    </source>
</evidence>
<evidence type="ECO:0000256" key="3">
    <source>
        <dbReference type="PIRNR" id="PIRNR006439"/>
    </source>
</evidence>
<comment type="caution">
    <text evidence="6">The sequence shown here is derived from an EMBL/GenBank/DDBJ whole genome shotgun (WGS) entry which is preliminary data.</text>
</comment>
<dbReference type="PANTHER" id="PTHR43710">
    <property type="entry name" value="2-HYDROXYACYL-COA LYASE"/>
    <property type="match status" value="1"/>
</dbReference>
<dbReference type="Pfam" id="PF00037">
    <property type="entry name" value="Fer4"/>
    <property type="match status" value="1"/>
</dbReference>
<comment type="cofactor">
    <cofactor evidence="3 4">
        <name>[4Fe-4S] cluster</name>
        <dbReference type="ChEBI" id="CHEBI:49883"/>
    </cofactor>
    <text evidence="3 4">Binds 2 [4Fe-4S] clusters. In this family the first cluster has a non-standard and varying [4Fe-4S] binding motif CX(2)CX(2)CX(4-5)CP.</text>
</comment>
<dbReference type="Pfam" id="PF02775">
    <property type="entry name" value="TPP_enzyme_C"/>
    <property type="match status" value="1"/>
</dbReference>
<reference evidence="6 7" key="1">
    <citation type="journal article" date="2016" name="ISME J.">
        <title>Chasing the elusive Euryarchaeota class WSA2: genomes reveal a uniquely fastidious methyl-reducing methanogen.</title>
        <authorList>
            <person name="Nobu M.K."/>
            <person name="Narihiro T."/>
            <person name="Kuroda K."/>
            <person name="Mei R."/>
            <person name="Liu W.T."/>
        </authorList>
    </citation>
    <scope>NUCLEOTIDE SEQUENCE [LARGE SCALE GENOMIC DNA]</scope>
    <source>
        <strain evidence="6">U1lsi0528_Bin055</strain>
    </source>
</reference>
<dbReference type="Gene3D" id="3.30.70.20">
    <property type="match status" value="1"/>
</dbReference>
<dbReference type="Pfam" id="PF01855">
    <property type="entry name" value="POR_N"/>
    <property type="match status" value="1"/>
</dbReference>
<feature type="domain" description="4Fe-4S ferredoxin-type" evidence="5">
    <location>
        <begin position="566"/>
        <end position="592"/>
    </location>
</feature>
<dbReference type="GO" id="GO:0044272">
    <property type="term" value="P:sulfur compound biosynthetic process"/>
    <property type="evidence" value="ECO:0007669"/>
    <property type="project" value="UniProtKB-ARBA"/>
</dbReference>
<feature type="binding site" evidence="4">
    <location>
        <position position="558"/>
    </location>
    <ligand>
        <name>[4Fe-4S] cluster</name>
        <dbReference type="ChEBI" id="CHEBI:49883"/>
        <label>2</label>
    </ligand>
</feature>
<dbReference type="EC" id="1.2.7.8" evidence="3"/>
<feature type="binding site" evidence="4">
    <location>
        <position position="585"/>
    </location>
    <ligand>
        <name>[4Fe-4S] cluster</name>
        <dbReference type="ChEBI" id="CHEBI:49883"/>
        <label>1</label>
    </ligand>
</feature>
<dbReference type="CDD" id="cd02008">
    <property type="entry name" value="TPP_IOR_alpha"/>
    <property type="match status" value="1"/>
</dbReference>
<dbReference type="STRING" id="1705564.APG08_00131"/>
<dbReference type="InterPro" id="IPR002880">
    <property type="entry name" value="Pyrv_Fd/Flavodoxin_OxRdtase_N"/>
</dbReference>
<dbReference type="EMBL" id="LNGC01000070">
    <property type="protein sequence ID" value="KYC50614.1"/>
    <property type="molecule type" value="Genomic_DNA"/>
</dbReference>
<dbReference type="SUPFAM" id="SSF52518">
    <property type="entry name" value="Thiamin diphosphate-binding fold (THDP-binding)"/>
    <property type="match status" value="2"/>
</dbReference>
<dbReference type="GO" id="GO:0046872">
    <property type="term" value="F:metal ion binding"/>
    <property type="evidence" value="ECO:0007669"/>
    <property type="project" value="UniProtKB-UniRule"/>
</dbReference>
<dbReference type="GO" id="GO:0030976">
    <property type="term" value="F:thiamine pyrophosphate binding"/>
    <property type="evidence" value="ECO:0007669"/>
    <property type="project" value="InterPro"/>
</dbReference>
<evidence type="ECO:0000259" key="5">
    <source>
        <dbReference type="PROSITE" id="PS51379"/>
    </source>
</evidence>
<dbReference type="GO" id="GO:0051539">
    <property type="term" value="F:4 iron, 4 sulfur cluster binding"/>
    <property type="evidence" value="ECO:0007669"/>
    <property type="project" value="UniProtKB-UniRule"/>
</dbReference>
<feature type="binding site" evidence="4">
    <location>
        <position position="546"/>
    </location>
    <ligand>
        <name>[4Fe-4S] cluster</name>
        <dbReference type="ChEBI" id="CHEBI:49883"/>
        <label>1</label>
    </ligand>
</feature>
<keyword evidence="3" id="KW-0249">Electron transport</keyword>
<dbReference type="InterPro" id="IPR017721">
    <property type="entry name" value="IorA"/>
</dbReference>
<comment type="catalytic activity">
    <reaction evidence="3">
        <text>indole-3-pyruvate + 2 oxidized [2Fe-2S]-[ferredoxin] + CoA = (indol-3-yl)acetyl-CoA + 2 reduced [2Fe-2S]-[ferredoxin] + CO2 + H(+)</text>
        <dbReference type="Rhea" id="RHEA:12645"/>
        <dbReference type="Rhea" id="RHEA-COMP:10000"/>
        <dbReference type="Rhea" id="RHEA-COMP:10001"/>
        <dbReference type="ChEBI" id="CHEBI:15378"/>
        <dbReference type="ChEBI" id="CHEBI:16526"/>
        <dbReference type="ChEBI" id="CHEBI:17640"/>
        <dbReference type="ChEBI" id="CHEBI:33737"/>
        <dbReference type="ChEBI" id="CHEBI:33738"/>
        <dbReference type="ChEBI" id="CHEBI:57271"/>
        <dbReference type="ChEBI" id="CHEBI:57287"/>
        <dbReference type="EC" id="1.2.7.8"/>
    </reaction>
</comment>
<comment type="function">
    <text evidence="3">Catalyzes the ferredoxin-dependent oxidative decarboxylation of arylpyruvates.</text>
</comment>
<feature type="binding site" evidence="4">
    <location>
        <position position="581"/>
    </location>
    <ligand>
        <name>[4Fe-4S] cluster</name>
        <dbReference type="ChEBI" id="CHEBI:49883"/>
        <label>2</label>
    </ligand>
</feature>
<comment type="subunit">
    <text evidence="3">Heterodimer of the IorA and IorB subunits.</text>
</comment>
<evidence type="ECO:0000256" key="1">
    <source>
        <dbReference type="ARBA" id="ARBA00022723"/>
    </source>
</evidence>
<evidence type="ECO:0000313" key="7">
    <source>
        <dbReference type="Proteomes" id="UP000075398"/>
    </source>
</evidence>
<dbReference type="Proteomes" id="UP000075398">
    <property type="component" value="Unassembled WGS sequence"/>
</dbReference>
<keyword evidence="3 4" id="KW-0411">Iron-sulfur</keyword>
<dbReference type="Gene3D" id="3.40.50.970">
    <property type="match status" value="2"/>
</dbReference>
<dbReference type="CDD" id="cd07034">
    <property type="entry name" value="TPP_PYR_PFOR_IOR-alpha_like"/>
    <property type="match status" value="1"/>
</dbReference>
<dbReference type="PROSITE" id="PS51379">
    <property type="entry name" value="4FE4S_FER_2"/>
    <property type="match status" value="1"/>
</dbReference>
<sequence length="592" mass="64398">MKRELLMGNEAIALGAFEAGVEVVAAYPGTPSTEIPETAARFAKQYGVYVEFSTNEKVALEVGIGASWAGKRALVTMKHVGVNVASDSLMTLAYTGVDGGFVLVSADEPDCHSSQNEQDNRIFARFANVPCLEPSSPQEARDMIIFAYDLSELFSIPVILRPTTRVCHGRGDVELGEINIQKREGKFTKDVTKYVTVPSHTRVLHKKLLHKIEKVREFIEDSNLNYTIPGNGKTGIIVIGASFNYLMESLNILEIKPPILKIGVSHPLAKNKVLSFIKDLEKVVIVEELEPVIENDVKILMAENQLNLKIYGKNIFPITGEFSTDLVTEILSKFFRIDLSKEQPKNIVMPNRAPLLCAGCPHRSTFYAIKKVTRGKAIFPSDIGCYTLGFPRPLQTVDTCISMGGSFGIACGLAKSVNEPIVATLGDSTFFHAGIPPLINAKYNNSKIVAVILDNLTTAMTGHQPHPGTQLTAMGEPASPVSIEKLIAGMDIPVEVVNATDVKSIEDALKRGLESEQVYAIISRGPCVLLKGITKRPIYRVEISMCRACKACIKLSGCPALEFKDGHSSINPTVCTGCGLCAYICPVEAIVK</sequence>
<feature type="binding site" evidence="4">
    <location>
        <position position="575"/>
    </location>
    <ligand>
        <name>[4Fe-4S] cluster</name>
        <dbReference type="ChEBI" id="CHEBI:49883"/>
        <label>2</label>
    </ligand>
</feature>
<dbReference type="PROSITE" id="PS00198">
    <property type="entry name" value="4FE4S_FER_1"/>
    <property type="match status" value="1"/>
</dbReference>
<feature type="binding site" evidence="4">
    <location>
        <position position="549"/>
    </location>
    <ligand>
        <name>[4Fe-4S] cluster</name>
        <dbReference type="ChEBI" id="CHEBI:49883"/>
        <label>1</label>
    </ligand>
</feature>
<dbReference type="PANTHER" id="PTHR43710:SF7">
    <property type="entry name" value="INDOLEPYRUVATE OXIDOREDUCTASE SUBUNIT IORA"/>
    <property type="match status" value="1"/>
</dbReference>
<dbReference type="SUPFAM" id="SSF54862">
    <property type="entry name" value="4Fe-4S ferredoxins"/>
    <property type="match status" value="1"/>
</dbReference>
<evidence type="ECO:0000313" key="6">
    <source>
        <dbReference type="EMBL" id="KYC50614.1"/>
    </source>
</evidence>
<dbReference type="FunFam" id="3.40.50.970:FF:000039">
    <property type="entry name" value="Indolepyruvate oxidoreductase subunit IorA"/>
    <property type="match status" value="1"/>
</dbReference>
<dbReference type="PIRSF" id="PIRSF006439">
    <property type="entry name" value="Indolepyruvate_ferr_oxidored"/>
    <property type="match status" value="1"/>
</dbReference>
<dbReference type="GO" id="GO:0006082">
    <property type="term" value="P:organic acid metabolic process"/>
    <property type="evidence" value="ECO:0007669"/>
    <property type="project" value="UniProtKB-ARBA"/>
</dbReference>
<accession>A0A150J0Y8</accession>
<name>A0A150J0Y8_9EURY</name>
<keyword evidence="2 3" id="KW-0560">Oxidoreductase</keyword>
<evidence type="ECO:0000256" key="4">
    <source>
        <dbReference type="PIRSR" id="PIRSR006439-50"/>
    </source>
</evidence>
<organism evidence="6 7">
    <name type="scientific">Candidatus Methanofastidiosum methylothiophilum</name>
    <dbReference type="NCBI Taxonomy" id="1705564"/>
    <lineage>
        <taxon>Archaea</taxon>
        <taxon>Methanobacteriati</taxon>
        <taxon>Methanobacteriota</taxon>
        <taxon>Stenosarchaea group</taxon>
        <taxon>Candidatus Methanofastidiosia</taxon>
        <taxon>Candidatus Methanofastidiosales</taxon>
        <taxon>Candidatus Methanofastidiosaceae</taxon>
        <taxon>Candidatus Methanofastidiosum</taxon>
    </lineage>
</organism>
<proteinExistence type="predicted"/>
<dbReference type="InterPro" id="IPR017896">
    <property type="entry name" value="4Fe4S_Fe-S-bd"/>
</dbReference>
<gene>
    <name evidence="6" type="ORF">AMQ22_01434</name>
</gene>
<keyword evidence="3 4" id="KW-0004">4Fe-4S</keyword>
<dbReference type="InterPro" id="IPR011766">
    <property type="entry name" value="TPP_enzyme_TPP-bd"/>
</dbReference>
<feature type="binding site" evidence="4">
    <location>
        <position position="578"/>
    </location>
    <ligand>
        <name>[4Fe-4S] cluster</name>
        <dbReference type="ChEBI" id="CHEBI:49883"/>
        <label>2</label>
    </ligand>
</feature>
<dbReference type="AlphaFoldDB" id="A0A150J0Y8"/>
<keyword evidence="1 3" id="KW-0479">Metal-binding</keyword>
<dbReference type="InterPro" id="IPR029061">
    <property type="entry name" value="THDP-binding"/>
</dbReference>
<dbReference type="InterPro" id="IPR045025">
    <property type="entry name" value="HACL1-like"/>
</dbReference>
<dbReference type="PATRIC" id="fig|1705409.3.peg.1496"/>
<dbReference type="InterPro" id="IPR017900">
    <property type="entry name" value="4Fe4S_Fe_S_CS"/>
</dbReference>
<dbReference type="GO" id="GO:0043805">
    <property type="term" value="F:indolepyruvate ferredoxin oxidoreductase activity"/>
    <property type="evidence" value="ECO:0007669"/>
    <property type="project" value="UniProtKB-UniRule"/>
</dbReference>
<protein>
    <recommendedName>
        <fullName evidence="3">Indolepyruvate oxidoreductase subunit IorA</fullName>
        <shortName evidence="3">IOR</shortName>
        <ecNumber evidence="3">1.2.7.8</ecNumber>
    </recommendedName>
    <alternativeName>
        <fullName evidence="3">Indolepyruvate ferredoxin oxidoreductase subunit alpha</fullName>
    </alternativeName>
</protein>
<feature type="binding site" evidence="4">
    <location>
        <position position="552"/>
    </location>
    <ligand>
        <name>[4Fe-4S] cluster</name>
        <dbReference type="ChEBI" id="CHEBI:49883"/>
        <label>1</label>
    </ligand>
</feature>
<keyword evidence="3 4" id="KW-0408">Iron</keyword>
<keyword evidence="3" id="KW-0813">Transport</keyword>